<keyword evidence="12 19" id="KW-0694">RNA-binding</keyword>
<dbReference type="Pfam" id="PF26088">
    <property type="entry name" value="RRM_LARP4"/>
    <property type="match status" value="1"/>
</dbReference>
<feature type="binding site" description="in other chain" evidence="18">
    <location>
        <begin position="649"/>
        <end position="652"/>
    </location>
    <ligand>
        <name>beta-D-fructose 2,6-bisphosphate</name>
        <dbReference type="ChEBI" id="CHEBI:58579"/>
        <note>allosteric activator; ligand shared between dimeric partners</note>
    </ligand>
</feature>
<dbReference type="Proteomes" id="UP001558613">
    <property type="component" value="Unassembled WGS sequence"/>
</dbReference>
<evidence type="ECO:0000256" key="16">
    <source>
        <dbReference type="ARBA" id="ARBA00023278"/>
    </source>
</evidence>
<dbReference type="Pfam" id="PF00365">
    <property type="entry name" value="PFK"/>
    <property type="match status" value="2"/>
</dbReference>
<keyword evidence="16" id="KW-0379">Hydroxylation</keyword>
<evidence type="ECO:0000256" key="10">
    <source>
        <dbReference type="ARBA" id="ARBA00022840"/>
    </source>
</evidence>
<evidence type="ECO:0000256" key="17">
    <source>
        <dbReference type="ARBA" id="ARBA00048070"/>
    </source>
</evidence>
<evidence type="ECO:0000256" key="6">
    <source>
        <dbReference type="ARBA" id="ARBA00022679"/>
    </source>
</evidence>
<feature type="compositionally biased region" description="Pro residues" evidence="20">
    <location>
        <begin position="1465"/>
        <end position="1474"/>
    </location>
</feature>
<feature type="binding site" description="in other chain" evidence="18">
    <location>
        <position position="459"/>
    </location>
    <ligand>
        <name>beta-D-fructose 2,6-bisphosphate</name>
        <dbReference type="ChEBI" id="CHEBI:58579"/>
        <note>allosteric activator; ligand shared between dimeric partners</note>
    </ligand>
</feature>
<dbReference type="CDD" id="cd00764">
    <property type="entry name" value="Eukaryotic_PFK"/>
    <property type="match status" value="1"/>
</dbReference>
<dbReference type="SUPFAM" id="SSF53784">
    <property type="entry name" value="Phosphofructokinase"/>
    <property type="match status" value="2"/>
</dbReference>
<evidence type="ECO:0000256" key="9">
    <source>
        <dbReference type="ARBA" id="ARBA00022777"/>
    </source>
</evidence>
<accession>A0ABR3LEY8</accession>
<dbReference type="PROSITE" id="PS00433">
    <property type="entry name" value="PHOSPHOFRUCTOKINASE"/>
    <property type="match status" value="2"/>
</dbReference>
<keyword evidence="3 18" id="KW-0963">Cytoplasm</keyword>
<evidence type="ECO:0000256" key="15">
    <source>
        <dbReference type="ARBA" id="ARBA00023180"/>
    </source>
</evidence>
<feature type="binding site" description="in other chain" evidence="18">
    <location>
        <begin position="153"/>
        <end position="155"/>
    </location>
    <ligand>
        <name>substrate</name>
        <note>ligand shared between dimeric partners</note>
    </ligand>
</feature>
<feature type="domain" description="HTH La-type RNA-binding" evidence="21">
    <location>
        <begin position="970"/>
        <end position="1059"/>
    </location>
</feature>
<name>A0ABR3LEY8_9TELE</name>
<feature type="region of interest" description="Disordered" evidence="20">
    <location>
        <begin position="816"/>
        <end position="874"/>
    </location>
</feature>
<comment type="caution">
    <text evidence="22">The sequence shown here is derived from an EMBL/GenBank/DDBJ whole genome shotgun (WGS) entry which is preliminary data.</text>
</comment>
<evidence type="ECO:0000256" key="14">
    <source>
        <dbReference type="ARBA" id="ARBA00023152"/>
    </source>
</evidence>
<feature type="compositionally biased region" description="Polar residues" evidence="20">
    <location>
        <begin position="1573"/>
        <end position="1587"/>
    </location>
</feature>
<proteinExistence type="inferred from homology"/>
<dbReference type="CDD" id="cd12707">
    <property type="entry name" value="RRM_LARP4"/>
    <property type="match status" value="1"/>
</dbReference>
<comment type="function">
    <text evidence="18">Catalyzes the phosphorylation of D-fructose 6-phosphate to fructose 1,6-bisphosphate by ATP, the first committing step of glycolysis.</text>
</comment>
<dbReference type="SUPFAM" id="SSF46785">
    <property type="entry name" value="Winged helix' DNA-binding domain"/>
    <property type="match status" value="1"/>
</dbReference>
<protein>
    <recommendedName>
        <fullName evidence="18">ATP-dependent 6-phosphofructokinase</fullName>
        <shortName evidence="18">ATP-PFK</shortName>
        <shortName evidence="18">Phosphofructokinase</shortName>
        <ecNumber evidence="18">2.7.1.11</ecNumber>
    </recommendedName>
    <alternativeName>
        <fullName evidence="18">Phosphohexokinase</fullName>
    </alternativeName>
</protein>
<dbReference type="InterPro" id="IPR035966">
    <property type="entry name" value="PKF_sf"/>
</dbReference>
<evidence type="ECO:0000256" key="11">
    <source>
        <dbReference type="ARBA" id="ARBA00022842"/>
    </source>
</evidence>
<evidence type="ECO:0000256" key="2">
    <source>
        <dbReference type="ARBA" id="ARBA00004679"/>
    </source>
</evidence>
<keyword evidence="8 18" id="KW-0547">Nucleotide-binding</keyword>
<keyword evidence="9 18" id="KW-0418">Kinase</keyword>
<dbReference type="InterPro" id="IPR022953">
    <property type="entry name" value="ATP_PFK"/>
</dbReference>
<keyword evidence="4 18" id="KW-0021">Allosteric enzyme</keyword>
<dbReference type="InterPro" id="IPR034903">
    <property type="entry name" value="LARP4_RRM"/>
</dbReference>
<feature type="compositionally biased region" description="Low complexity" evidence="20">
    <location>
        <begin position="1475"/>
        <end position="1496"/>
    </location>
</feature>
<feature type="compositionally biased region" description="Basic residues" evidence="20">
    <location>
        <begin position="1313"/>
        <end position="1324"/>
    </location>
</feature>
<keyword evidence="13" id="KW-0007">Acetylation</keyword>
<feature type="compositionally biased region" description="Basic and acidic residues" evidence="20">
    <location>
        <begin position="1382"/>
        <end position="1391"/>
    </location>
</feature>
<feature type="binding site" evidence="18">
    <location>
        <position position="643"/>
    </location>
    <ligand>
        <name>beta-D-fructose 2,6-bisphosphate</name>
        <dbReference type="ChEBI" id="CHEBI:58579"/>
        <note>allosteric activator; ligand shared between dimeric partners</note>
    </ligand>
</feature>
<feature type="binding site" description="in other chain" evidence="18">
    <location>
        <begin position="561"/>
        <end position="563"/>
    </location>
    <ligand>
        <name>beta-D-fructose 2,6-bisphosphate</name>
        <dbReference type="ChEBI" id="CHEBI:58579"/>
        <note>allosteric activator; ligand shared between dimeric partners</note>
    </ligand>
</feature>
<evidence type="ECO:0000256" key="8">
    <source>
        <dbReference type="ARBA" id="ARBA00022741"/>
    </source>
</evidence>
<feature type="compositionally biased region" description="Low complexity" evidence="20">
    <location>
        <begin position="1520"/>
        <end position="1531"/>
    </location>
</feature>
<feature type="binding site" evidence="18">
    <location>
        <position position="554"/>
    </location>
    <ligand>
        <name>beta-D-fructose 2,6-bisphosphate</name>
        <dbReference type="ChEBI" id="CHEBI:58579"/>
        <note>allosteric activator; ligand shared between dimeric partners</note>
    </ligand>
</feature>
<comment type="similarity">
    <text evidence="18">Belongs to the phosphofructokinase type A (PFKA) family. ATP-dependent PFK group I subfamily. Eukaryotic two domain clade 'E' sub-subfamily.</text>
</comment>
<evidence type="ECO:0000259" key="21">
    <source>
        <dbReference type="PROSITE" id="PS50961"/>
    </source>
</evidence>
<feature type="compositionally biased region" description="Low complexity" evidence="20">
    <location>
        <begin position="1448"/>
        <end position="1464"/>
    </location>
</feature>
<comment type="pathway">
    <text evidence="2 18">Carbohydrate degradation; glycolysis; D-glyceraldehyde 3-phosphate and glycerone phosphate from D-glucose: step 3/4.</text>
</comment>
<dbReference type="PANTHER" id="PTHR13697:SF59">
    <property type="entry name" value="ATP-DEPENDENT 6-PHOSPHOFRUCTOKINASE, MUSCLE TYPE"/>
    <property type="match status" value="1"/>
</dbReference>
<dbReference type="InterPro" id="IPR036388">
    <property type="entry name" value="WH-like_DNA-bd_sf"/>
</dbReference>
<dbReference type="InterPro" id="IPR058699">
    <property type="entry name" value="RRM_LARP4/4B"/>
</dbReference>
<dbReference type="EC" id="2.7.1.11" evidence="18"/>
<evidence type="ECO:0000313" key="23">
    <source>
        <dbReference type="Proteomes" id="UP001558613"/>
    </source>
</evidence>
<feature type="region of interest" description="Disordered" evidence="20">
    <location>
        <begin position="1382"/>
        <end position="1625"/>
    </location>
</feature>
<feature type="binding site" evidence="18">
    <location>
        <position position="14"/>
    </location>
    <ligand>
        <name>ATP</name>
        <dbReference type="ChEBI" id="CHEBI:30616"/>
    </ligand>
</feature>
<comment type="caution">
    <text evidence="18">Lacks conserved residue(s) required for the propagation of feature annotation.</text>
</comment>
<feature type="region of interest" description="Disordered" evidence="20">
    <location>
        <begin position="1270"/>
        <end position="1346"/>
    </location>
</feature>
<dbReference type="Gene3D" id="3.40.50.460">
    <property type="entry name" value="Phosphofructokinase domain"/>
    <property type="match status" value="2"/>
</dbReference>
<keyword evidence="23" id="KW-1185">Reference proteome</keyword>
<feature type="compositionally biased region" description="Polar residues" evidence="20">
    <location>
        <begin position="1287"/>
        <end position="1296"/>
    </location>
</feature>
<dbReference type="EMBL" id="JAYMGO010000023">
    <property type="protein sequence ID" value="KAL1250083.1"/>
    <property type="molecule type" value="Genomic_DNA"/>
</dbReference>
<dbReference type="Gene3D" id="3.40.50.450">
    <property type="match status" value="2"/>
</dbReference>
<keyword evidence="6 18" id="KW-0808">Transferase</keyword>
<feature type="binding site" description="in other chain" evidence="18">
    <location>
        <begin position="287"/>
        <end position="290"/>
    </location>
    <ligand>
        <name>substrate</name>
        <note>ligand shared between dimeric partners</note>
    </ligand>
</feature>
<evidence type="ECO:0000256" key="4">
    <source>
        <dbReference type="ARBA" id="ARBA00022533"/>
    </source>
</evidence>
<gene>
    <name evidence="22" type="ORF">QQF64_021088</name>
</gene>
<evidence type="ECO:0000256" key="20">
    <source>
        <dbReference type="SAM" id="MobiDB-lite"/>
    </source>
</evidence>
<feature type="binding site" evidence="18">
    <location>
        <position position="190"/>
    </location>
    <ligand>
        <name>substrate</name>
        <note>ligand shared between dimeric partners</note>
    </ligand>
</feature>
<feature type="binding site" description="in other chain" evidence="18">
    <location>
        <position position="723"/>
    </location>
    <ligand>
        <name>beta-D-fructose 2,6-bisphosphate</name>
        <dbReference type="ChEBI" id="CHEBI:58579"/>
        <note>allosteric activator; ligand shared between dimeric partners</note>
    </ligand>
</feature>
<keyword evidence="11 18" id="KW-0460">Magnesium</keyword>
<dbReference type="Gene3D" id="1.10.10.10">
    <property type="entry name" value="Winged helix-like DNA-binding domain superfamily/Winged helix DNA-binding domain"/>
    <property type="match status" value="1"/>
</dbReference>
<evidence type="ECO:0000256" key="3">
    <source>
        <dbReference type="ARBA" id="ARBA00022490"/>
    </source>
</evidence>
<comment type="catalytic activity">
    <reaction evidence="17 18">
        <text>beta-D-fructose 6-phosphate + ATP = beta-D-fructose 1,6-bisphosphate + ADP + H(+)</text>
        <dbReference type="Rhea" id="RHEA:16109"/>
        <dbReference type="ChEBI" id="CHEBI:15378"/>
        <dbReference type="ChEBI" id="CHEBI:30616"/>
        <dbReference type="ChEBI" id="CHEBI:32966"/>
        <dbReference type="ChEBI" id="CHEBI:57634"/>
        <dbReference type="ChEBI" id="CHEBI:456216"/>
        <dbReference type="EC" id="2.7.1.11"/>
    </reaction>
</comment>
<feature type="binding site" evidence="18">
    <location>
        <begin position="77"/>
        <end position="78"/>
    </location>
    <ligand>
        <name>ATP</name>
        <dbReference type="ChEBI" id="CHEBI:30616"/>
    </ligand>
</feature>
<evidence type="ECO:0000313" key="22">
    <source>
        <dbReference type="EMBL" id="KAL1250083.1"/>
    </source>
</evidence>
<feature type="binding site" evidence="18">
    <location>
        <begin position="107"/>
        <end position="110"/>
    </location>
    <ligand>
        <name>ATP</name>
        <dbReference type="ChEBI" id="CHEBI:30616"/>
    </ligand>
</feature>
<feature type="binding site" description="in other chain" evidence="18">
    <location>
        <begin position="516"/>
        <end position="520"/>
    </location>
    <ligand>
        <name>beta-D-fructose 2,6-bisphosphate</name>
        <dbReference type="ChEBI" id="CHEBI:58579"/>
        <note>allosteric activator; ligand shared between dimeric partners</note>
    </ligand>
</feature>
<evidence type="ECO:0000256" key="5">
    <source>
        <dbReference type="ARBA" id="ARBA00022553"/>
    </source>
</evidence>
<comment type="subcellular location">
    <subcellularLocation>
        <location evidence="18">Cytoplasm</location>
    </subcellularLocation>
</comment>
<dbReference type="PRINTS" id="PR00476">
    <property type="entry name" value="PHFRCTKINASE"/>
</dbReference>
<dbReference type="InterPro" id="IPR041914">
    <property type="entry name" value="PFK_vert-type"/>
</dbReference>
<dbReference type="CDD" id="cd08035">
    <property type="entry name" value="LARP_4"/>
    <property type="match status" value="1"/>
</dbReference>
<keyword evidence="10 18" id="KW-0067">ATP-binding</keyword>
<evidence type="ECO:0000256" key="13">
    <source>
        <dbReference type="ARBA" id="ARBA00022990"/>
    </source>
</evidence>
<dbReference type="InterPro" id="IPR009161">
    <property type="entry name" value="6-Pfructokinase_euk"/>
</dbReference>
<feature type="region of interest" description="N-terminal catalytic PFK domain 1" evidence="18">
    <location>
        <begin position="1"/>
        <end position="379"/>
    </location>
</feature>
<feature type="compositionally biased region" description="Basic and acidic residues" evidence="20">
    <location>
        <begin position="1430"/>
        <end position="1439"/>
    </location>
</feature>
<comment type="cofactor">
    <cofactor evidence="1 18">
        <name>Mg(2+)</name>
        <dbReference type="ChEBI" id="CHEBI:18420"/>
    </cofactor>
</comment>
<dbReference type="NCBIfam" id="TIGR02478">
    <property type="entry name" value="6PF1K_euk"/>
    <property type="match status" value="1"/>
</dbReference>
<evidence type="ECO:0000256" key="7">
    <source>
        <dbReference type="ARBA" id="ARBA00022723"/>
    </source>
</evidence>
<feature type="binding site" description="in other chain" evidence="18">
    <location>
        <position position="253"/>
    </location>
    <ligand>
        <name>substrate</name>
        <note>ligand shared between dimeric partners</note>
    </ligand>
</feature>
<dbReference type="InterPro" id="IPR000023">
    <property type="entry name" value="Phosphofructokinase_dom"/>
</dbReference>
<evidence type="ECO:0000256" key="19">
    <source>
        <dbReference type="PROSITE-ProRule" id="PRU00332"/>
    </source>
</evidence>
<feature type="binding site" evidence="18">
    <location>
        <position position="281"/>
    </location>
    <ligand>
        <name>substrate</name>
        <note>ligand shared between dimeric partners</note>
    </ligand>
</feature>
<evidence type="ECO:0000256" key="18">
    <source>
        <dbReference type="HAMAP-Rule" id="MF_03184"/>
    </source>
</evidence>
<keyword evidence="7 18" id="KW-0479">Metal-binding</keyword>
<feature type="binding site" evidence="18">
    <location>
        <position position="108"/>
    </location>
    <ligand>
        <name>Mg(2+)</name>
        <dbReference type="ChEBI" id="CHEBI:18420"/>
        <note>catalytic</note>
    </ligand>
</feature>
<feature type="binding site" description="in other chain" evidence="18">
    <location>
        <position position="617"/>
    </location>
    <ligand>
        <name>beta-D-fructose 2,6-bisphosphate</name>
        <dbReference type="ChEBI" id="CHEBI:58579"/>
        <note>allosteric activator; ligand shared between dimeric partners</note>
    </ligand>
</feature>
<sequence>MGVGRAIAVLTSGGDAQGMNAAVRATVRVGLYTGAKVFFVHEGYQGLVDGGDHIRPATWESVSMMLQLGGTVIGSARCKDFQTREGRLKAAYNLVKLGVTNLCVIGGDGSLTGANIFRTEWSDLLRELISKGKITKDEATTSSHLNIVGMVGSIDNDFCGTDMTIGTDSALHRIIEVVDSITTTAQSHQRAFILEVMGRHCGYLALVTALACGADWVFIPEMPPDNGWEDHLCRRLTETRNAGSRLNVIIVAEGAINKEGKPITCDQLKELVTKRLGFDTRATILGHVQRGGTPSAFDRVLGSRMGVEAVMALLEATPETPACVVSLSGNQAVRLPLMECVQVTKDVTIAMNEGRFDDAVKLRGRSFENNWNTYKLLAHVRPPETKSNINVAILNVGAPCAGMNAAVRAAVRIGIIQGHNMLAIHDGFEGLAEEKIEPINWNTVGDWTGKGGSELGTKRVLPGKYLEEISLNIAKYNIHALVIIGGFEAFSGAQEMVQGRGKYEELCIPMVIVPATVSNNVPGSDFSIGADTALNTITTTCDRIKQSAAGTKRRVFIIETMGGYCGYLATMAGLSAGADAAYIYEEKFGIRDLETNVEHLVEKMKTTVKRGLILRNENCNSNYTTDFIFNLYSEEGKGVFDCRKNVLGHMQQGGTPTPFDRNFATKMGAKAVLWLTEKLKECYRHGRIFANTPDSACVLGMRKRGLVLQPLAELKEQTDFEHRIPKNQWWLKLRPIMKILAKYKISLDTSEHAHIEHVISKKPPVHMTLTKQAAVSHCSNRKLSRSTSEGIKRSLRSVGRWRTVLMSAYSLVRVTRGGQGENDGGAVSQERPMSSDQGGEPQLQEEAEPGPKPRGEDEITPGTGGDSGVMVTAKGAGLNPNAKVWQEIPATQSEAPVDGTVASPWSPNNTAEDNSLDKQYMPNFSTPEDNSTSGTVVSVVNGMDPPDQSFPVSECTTATNVESKLPEEQPVSEETLRESLKKELEFCFSRENLSKDLYLISQMDSDQFVPIWTIASMEGIKVLTTDTDLILDVLRSSPMVQVDEKGEKVRPNHKRCIIILREVPETTPVEEVEALFKNDNCPKVISVEFAHNNNWYITFQSDTDAQQAYKYLREEVKTFQGKPIMARIKAINTFFAKNGYRSLDCSVYPQQSHTQSQYSSPLFMQPVYSPQQQYPLYGIVPPTWTPSPTPYFETPLAPFPNSGFVNGFSSPGHYKTGSNSLNLSRPFSRNRVPLYSRKNVINAFRNHVKPQTRANDGLSSTVSPVALVDGLSGLHSPQPPSSAGPVLSSTELNSSFPHLASNDPTDDGTMAGRGRRTTYRGTRRRREDDRTTRPVPLSQVKVPPPKFDLAASNFPPLPGCSASPQGEPVLENRLSDVVRGLNREKQQDLTKESTVSPAGPASEENVSKPTQPVAKITAHVPDPVISSSNHLEKKPEKVETPVYKETSVTPAPVAAAAVAAATAPTPAPTAPGPKPQATSATPAAPQSNTAPSSTPALEPRKLSYAEVCQRPPKDPPPPASTSSPNNASTQPLRELRVNKVEEQPSSPANKQERPQETGGNCKAREGRPARDSQGFSRSNGPPRNSTGGFKLREQQRRPPFGHRGSPQGGSRHTGKEQNIPPISPK</sequence>
<keyword evidence="5" id="KW-0597">Phosphoprotein</keyword>
<dbReference type="InterPro" id="IPR006630">
    <property type="entry name" value="La_HTH"/>
</dbReference>
<evidence type="ECO:0000256" key="1">
    <source>
        <dbReference type="ARBA" id="ARBA00001946"/>
    </source>
</evidence>
<feature type="binding site" description="in other chain" evidence="18">
    <location>
        <begin position="197"/>
        <end position="199"/>
    </location>
    <ligand>
        <name>substrate</name>
        <note>ligand shared between dimeric partners</note>
    </ligand>
</feature>
<feature type="compositionally biased region" description="Basic and acidic residues" evidence="20">
    <location>
        <begin position="1533"/>
        <end position="1542"/>
    </location>
</feature>
<dbReference type="HAMAP" id="MF_03184">
    <property type="entry name" value="Phosphofructokinase_I_E"/>
    <property type="match status" value="1"/>
</dbReference>
<comment type="subunit">
    <text evidence="18">Homo- and heterotetramers.</text>
</comment>
<feature type="active site" description="Proton acceptor" evidence="18">
    <location>
        <position position="155"/>
    </location>
</feature>
<organism evidence="22 23">
    <name type="scientific">Cirrhinus molitorella</name>
    <name type="common">mud carp</name>
    <dbReference type="NCBI Taxonomy" id="172907"/>
    <lineage>
        <taxon>Eukaryota</taxon>
        <taxon>Metazoa</taxon>
        <taxon>Chordata</taxon>
        <taxon>Craniata</taxon>
        <taxon>Vertebrata</taxon>
        <taxon>Euteleostomi</taxon>
        <taxon>Actinopterygii</taxon>
        <taxon>Neopterygii</taxon>
        <taxon>Teleostei</taxon>
        <taxon>Ostariophysi</taxon>
        <taxon>Cypriniformes</taxon>
        <taxon>Cyprinidae</taxon>
        <taxon>Labeoninae</taxon>
        <taxon>Labeonini</taxon>
        <taxon>Cirrhinus</taxon>
    </lineage>
</organism>
<feature type="region of interest" description="C-terminal regulatory PFK domain 2" evidence="18">
    <location>
        <begin position="390"/>
        <end position="1625"/>
    </location>
</feature>
<evidence type="ECO:0000256" key="12">
    <source>
        <dbReference type="ARBA" id="ARBA00022884"/>
    </source>
</evidence>
<dbReference type="InterPro" id="IPR015912">
    <property type="entry name" value="Phosphofructokinase_CS"/>
</dbReference>
<dbReference type="PANTHER" id="PTHR13697">
    <property type="entry name" value="PHOSPHOFRUCTOKINASE"/>
    <property type="match status" value="1"/>
</dbReference>
<comment type="activity regulation">
    <text evidence="18">Allosterically activated by ADP, AMP, or fructose 2,6-bisphosphate, and allosterically inhibited by ATP or citrate.</text>
</comment>
<dbReference type="InterPro" id="IPR036390">
    <property type="entry name" value="WH_DNA-bd_sf"/>
</dbReference>
<dbReference type="PROSITE" id="PS50961">
    <property type="entry name" value="HTH_LA"/>
    <property type="match status" value="1"/>
</dbReference>
<dbReference type="Pfam" id="PF05383">
    <property type="entry name" value="La"/>
    <property type="match status" value="1"/>
</dbReference>
<keyword evidence="14 18" id="KW-0324">Glycolysis</keyword>
<dbReference type="SMART" id="SM00715">
    <property type="entry name" value="LA"/>
    <property type="match status" value="1"/>
</dbReference>
<keyword evidence="15" id="KW-0325">Glycoprotein</keyword>
<reference evidence="22 23" key="1">
    <citation type="submission" date="2023-09" db="EMBL/GenBank/DDBJ databases">
        <authorList>
            <person name="Wang M."/>
        </authorList>
    </citation>
    <scope>NUCLEOTIDE SEQUENCE [LARGE SCALE GENOMIC DNA]</scope>
    <source>
        <strain evidence="22">GT-2023</strain>
        <tissue evidence="22">Liver</tissue>
    </source>
</reference>